<gene>
    <name evidence="1" type="ORF">V8G54_029690</name>
</gene>
<dbReference type="Proteomes" id="UP001374535">
    <property type="component" value="Chromosome 9"/>
</dbReference>
<name>A0AAQ3MTV6_VIGMU</name>
<reference evidence="1 2" key="1">
    <citation type="journal article" date="2023" name="Life. Sci Alliance">
        <title>Evolutionary insights into 3D genome organization and epigenetic landscape of Vigna mungo.</title>
        <authorList>
            <person name="Junaid A."/>
            <person name="Singh B."/>
            <person name="Bhatia S."/>
        </authorList>
    </citation>
    <scope>NUCLEOTIDE SEQUENCE [LARGE SCALE GENOMIC DNA]</scope>
    <source>
        <strain evidence="1">Urdbean</strain>
    </source>
</reference>
<evidence type="ECO:0000313" key="1">
    <source>
        <dbReference type="EMBL" id="WVY97539.1"/>
    </source>
</evidence>
<evidence type="ECO:0000313" key="2">
    <source>
        <dbReference type="Proteomes" id="UP001374535"/>
    </source>
</evidence>
<sequence>MEITNYGEIQSDITLLIASSNTIKEIFIMQTQIQTNPRVPPQKTGKSFRHNDASGIEDYQHLDAEIRYFCTVFQSKLAGFRRETRVVAETVTRTTFKLSSNALFVVSFSST</sequence>
<accession>A0AAQ3MTV6</accession>
<protein>
    <submittedName>
        <fullName evidence="1">Uncharacterized protein</fullName>
    </submittedName>
</protein>
<dbReference type="AlphaFoldDB" id="A0AAQ3MTV6"/>
<dbReference type="EMBL" id="CP144692">
    <property type="protein sequence ID" value="WVY97539.1"/>
    <property type="molecule type" value="Genomic_DNA"/>
</dbReference>
<keyword evidence="2" id="KW-1185">Reference proteome</keyword>
<organism evidence="1 2">
    <name type="scientific">Vigna mungo</name>
    <name type="common">Black gram</name>
    <name type="synonym">Phaseolus mungo</name>
    <dbReference type="NCBI Taxonomy" id="3915"/>
    <lineage>
        <taxon>Eukaryota</taxon>
        <taxon>Viridiplantae</taxon>
        <taxon>Streptophyta</taxon>
        <taxon>Embryophyta</taxon>
        <taxon>Tracheophyta</taxon>
        <taxon>Spermatophyta</taxon>
        <taxon>Magnoliopsida</taxon>
        <taxon>eudicotyledons</taxon>
        <taxon>Gunneridae</taxon>
        <taxon>Pentapetalae</taxon>
        <taxon>rosids</taxon>
        <taxon>fabids</taxon>
        <taxon>Fabales</taxon>
        <taxon>Fabaceae</taxon>
        <taxon>Papilionoideae</taxon>
        <taxon>50 kb inversion clade</taxon>
        <taxon>NPAAA clade</taxon>
        <taxon>indigoferoid/millettioid clade</taxon>
        <taxon>Phaseoleae</taxon>
        <taxon>Vigna</taxon>
    </lineage>
</organism>
<proteinExistence type="predicted"/>